<name>A0A4U5N1T7_STECR</name>
<evidence type="ECO:0000313" key="2">
    <source>
        <dbReference type="EMBL" id="TKR76326.1"/>
    </source>
</evidence>
<evidence type="ECO:0000313" key="3">
    <source>
        <dbReference type="Proteomes" id="UP000298663"/>
    </source>
</evidence>
<evidence type="ECO:0000256" key="1">
    <source>
        <dbReference type="SAM" id="MobiDB-lite"/>
    </source>
</evidence>
<reference evidence="2 3" key="2">
    <citation type="journal article" date="2019" name="G3 (Bethesda)">
        <title>Hybrid Assembly of the Genome of the Entomopathogenic Nematode Steinernema carpocapsae Identifies the X-Chromosome.</title>
        <authorList>
            <person name="Serra L."/>
            <person name="Macchietto M."/>
            <person name="Macias-Munoz A."/>
            <person name="McGill C.J."/>
            <person name="Rodriguez I.M."/>
            <person name="Rodriguez B."/>
            <person name="Murad R."/>
            <person name="Mortazavi A."/>
        </authorList>
    </citation>
    <scope>NUCLEOTIDE SEQUENCE [LARGE SCALE GENOMIC DNA]</scope>
    <source>
        <strain evidence="2 3">ALL</strain>
    </source>
</reference>
<organism evidence="2 3">
    <name type="scientific">Steinernema carpocapsae</name>
    <name type="common">Entomopathogenic nematode</name>
    <dbReference type="NCBI Taxonomy" id="34508"/>
    <lineage>
        <taxon>Eukaryota</taxon>
        <taxon>Metazoa</taxon>
        <taxon>Ecdysozoa</taxon>
        <taxon>Nematoda</taxon>
        <taxon>Chromadorea</taxon>
        <taxon>Rhabditida</taxon>
        <taxon>Tylenchina</taxon>
        <taxon>Panagrolaimomorpha</taxon>
        <taxon>Strongyloidoidea</taxon>
        <taxon>Steinernematidae</taxon>
        <taxon>Steinernema</taxon>
    </lineage>
</organism>
<gene>
    <name evidence="2" type="ORF">L596_017480</name>
</gene>
<comment type="caution">
    <text evidence="2">The sequence shown here is derived from an EMBL/GenBank/DDBJ whole genome shotgun (WGS) entry which is preliminary data.</text>
</comment>
<accession>A0A4U5N1T7</accession>
<reference evidence="2 3" key="1">
    <citation type="journal article" date="2015" name="Genome Biol.">
        <title>Comparative genomics of Steinernema reveals deeply conserved gene regulatory networks.</title>
        <authorList>
            <person name="Dillman A.R."/>
            <person name="Macchietto M."/>
            <person name="Porter C.F."/>
            <person name="Rogers A."/>
            <person name="Williams B."/>
            <person name="Antoshechkin I."/>
            <person name="Lee M.M."/>
            <person name="Goodwin Z."/>
            <person name="Lu X."/>
            <person name="Lewis E.E."/>
            <person name="Goodrich-Blair H."/>
            <person name="Stock S.P."/>
            <person name="Adams B.J."/>
            <person name="Sternberg P.W."/>
            <person name="Mortazavi A."/>
        </authorList>
    </citation>
    <scope>NUCLEOTIDE SEQUENCE [LARGE SCALE GENOMIC DNA]</scope>
    <source>
        <strain evidence="2 3">ALL</strain>
    </source>
</reference>
<feature type="compositionally biased region" description="Low complexity" evidence="1">
    <location>
        <begin position="52"/>
        <end position="63"/>
    </location>
</feature>
<dbReference type="Proteomes" id="UP000298663">
    <property type="component" value="Unassembled WGS sequence"/>
</dbReference>
<protein>
    <submittedName>
        <fullName evidence="2">Uncharacterized protein</fullName>
    </submittedName>
</protein>
<proteinExistence type="predicted"/>
<feature type="region of interest" description="Disordered" evidence="1">
    <location>
        <begin position="42"/>
        <end position="70"/>
    </location>
</feature>
<dbReference type="EMBL" id="AZBU02000005">
    <property type="protein sequence ID" value="TKR76326.1"/>
    <property type="molecule type" value="Genomic_DNA"/>
</dbReference>
<sequence>MSAIEVEIIRTLPFCAIIDFANAEPKLHERLITVGLAPRRSLIQLSPPDPQTTSETNSSSELSIHTRNQR</sequence>
<keyword evidence="3" id="KW-1185">Reference proteome</keyword>
<dbReference type="AlphaFoldDB" id="A0A4U5N1T7"/>